<reference evidence="2" key="2">
    <citation type="submission" date="2023-07" db="EMBL/GenBank/DDBJ databases">
        <authorList>
            <person name="Shen H."/>
        </authorList>
    </citation>
    <scope>NUCLEOTIDE SEQUENCE</scope>
    <source>
        <strain evidence="2">TNR-22</strain>
    </source>
</reference>
<name>A0ABT8YQU5_9HYPH</name>
<evidence type="ECO:0000313" key="3">
    <source>
        <dbReference type="Proteomes" id="UP001174932"/>
    </source>
</evidence>
<keyword evidence="3" id="KW-1185">Reference proteome</keyword>
<dbReference type="EMBL" id="JAUOZU010000014">
    <property type="protein sequence ID" value="MDO6966011.1"/>
    <property type="molecule type" value="Genomic_DNA"/>
</dbReference>
<protein>
    <submittedName>
        <fullName evidence="2">Cupin domain-containing protein</fullName>
    </submittedName>
</protein>
<dbReference type="SUPFAM" id="SSF51182">
    <property type="entry name" value="RmlC-like cupins"/>
    <property type="match status" value="1"/>
</dbReference>
<evidence type="ECO:0000259" key="1">
    <source>
        <dbReference type="Pfam" id="PF07883"/>
    </source>
</evidence>
<dbReference type="InterPro" id="IPR011051">
    <property type="entry name" value="RmlC_Cupin_sf"/>
</dbReference>
<proteinExistence type="predicted"/>
<dbReference type="PANTHER" id="PTHR36440:SF1">
    <property type="entry name" value="PUTATIVE (AFU_ORTHOLOGUE AFUA_8G07350)-RELATED"/>
    <property type="match status" value="1"/>
</dbReference>
<dbReference type="Gene3D" id="2.60.120.10">
    <property type="entry name" value="Jelly Rolls"/>
    <property type="match status" value="1"/>
</dbReference>
<dbReference type="PANTHER" id="PTHR36440">
    <property type="entry name" value="PUTATIVE (AFU_ORTHOLOGUE AFUA_8G07350)-RELATED"/>
    <property type="match status" value="1"/>
</dbReference>
<dbReference type="RefSeq" id="WP_304377938.1">
    <property type="nucleotide sequence ID" value="NZ_JAUOZU010000014.1"/>
</dbReference>
<reference evidence="2" key="1">
    <citation type="journal article" date="2015" name="Int. J. Syst. Evol. Microbiol.">
        <title>Rhizobium alvei sp. nov., isolated from a freshwater river.</title>
        <authorList>
            <person name="Sheu S.Y."/>
            <person name="Huang H.W."/>
            <person name="Young C.C."/>
            <person name="Chen W.M."/>
        </authorList>
    </citation>
    <scope>NUCLEOTIDE SEQUENCE</scope>
    <source>
        <strain evidence="2">TNR-22</strain>
    </source>
</reference>
<dbReference type="InterPro" id="IPR053146">
    <property type="entry name" value="QDO-like"/>
</dbReference>
<dbReference type="Proteomes" id="UP001174932">
    <property type="component" value="Unassembled WGS sequence"/>
</dbReference>
<evidence type="ECO:0000313" key="2">
    <source>
        <dbReference type="EMBL" id="MDO6966011.1"/>
    </source>
</evidence>
<dbReference type="InterPro" id="IPR014710">
    <property type="entry name" value="RmlC-like_jellyroll"/>
</dbReference>
<sequence>MYLIKRIKYHNKTKAQDMNSSFHASVSRPSPLTLHFLGNILTFRARYSDTSESFTVIEVLTAPEAGPPPHTQTDQEAFLVLEGQYEITIGDTVRKCVPGDFVHVPPGEMHTFRNIASTPSRMLLINFPGDLHEAFFLAVGEELSPGQTEFPPMTPPDVPKIVETAAQFGITIPLPAHA</sequence>
<dbReference type="InterPro" id="IPR013096">
    <property type="entry name" value="Cupin_2"/>
</dbReference>
<organism evidence="2 3">
    <name type="scientific">Rhizobium alvei</name>
    <dbReference type="NCBI Taxonomy" id="1132659"/>
    <lineage>
        <taxon>Bacteria</taxon>
        <taxon>Pseudomonadati</taxon>
        <taxon>Pseudomonadota</taxon>
        <taxon>Alphaproteobacteria</taxon>
        <taxon>Hyphomicrobiales</taxon>
        <taxon>Rhizobiaceae</taxon>
        <taxon>Rhizobium/Agrobacterium group</taxon>
        <taxon>Rhizobium</taxon>
    </lineage>
</organism>
<feature type="domain" description="Cupin type-2" evidence="1">
    <location>
        <begin position="61"/>
        <end position="125"/>
    </location>
</feature>
<dbReference type="Pfam" id="PF07883">
    <property type="entry name" value="Cupin_2"/>
    <property type="match status" value="1"/>
</dbReference>
<comment type="caution">
    <text evidence="2">The sequence shown here is derived from an EMBL/GenBank/DDBJ whole genome shotgun (WGS) entry which is preliminary data.</text>
</comment>
<accession>A0ABT8YQU5</accession>
<gene>
    <name evidence="2" type="ORF">Q4481_18785</name>
</gene>